<dbReference type="InterPro" id="IPR036864">
    <property type="entry name" value="Zn2-C6_fun-type_DNA-bd_sf"/>
</dbReference>
<evidence type="ECO:0000259" key="2">
    <source>
        <dbReference type="PROSITE" id="PS50048"/>
    </source>
</evidence>
<dbReference type="CDD" id="cd00067">
    <property type="entry name" value="GAL4"/>
    <property type="match status" value="2"/>
</dbReference>
<dbReference type="SUPFAM" id="SSF57701">
    <property type="entry name" value="Zn2/Cys6 DNA-binding domain"/>
    <property type="match status" value="2"/>
</dbReference>
<feature type="domain" description="Zn(2)-C6 fungal-type" evidence="2">
    <location>
        <begin position="96"/>
        <end position="130"/>
    </location>
</feature>
<dbReference type="GO" id="GO:0000981">
    <property type="term" value="F:DNA-binding transcription factor activity, RNA polymerase II-specific"/>
    <property type="evidence" value="ECO:0007669"/>
    <property type="project" value="InterPro"/>
</dbReference>
<feature type="domain" description="Zn(2)-C6 fungal-type" evidence="2">
    <location>
        <begin position="52"/>
        <end position="83"/>
    </location>
</feature>
<reference evidence="3 4" key="1">
    <citation type="journal article" date="2020" name="ISME J.">
        <title>Uncovering the hidden diversity of litter-decomposition mechanisms in mushroom-forming fungi.</title>
        <authorList>
            <person name="Floudas D."/>
            <person name="Bentzer J."/>
            <person name="Ahren D."/>
            <person name="Johansson T."/>
            <person name="Persson P."/>
            <person name="Tunlid A."/>
        </authorList>
    </citation>
    <scope>NUCLEOTIDE SEQUENCE [LARGE SCALE GENOMIC DNA]</scope>
    <source>
        <strain evidence="3 4">CBS 101986</strain>
    </source>
</reference>
<feature type="region of interest" description="Disordered" evidence="1">
    <location>
        <begin position="1"/>
        <end position="27"/>
    </location>
</feature>
<dbReference type="Pfam" id="PF00172">
    <property type="entry name" value="Zn_clus"/>
    <property type="match status" value="1"/>
</dbReference>
<dbReference type="InterPro" id="IPR001138">
    <property type="entry name" value="Zn2Cys6_DnaBD"/>
</dbReference>
<name>A0A8H5BDE3_9AGAR</name>
<evidence type="ECO:0000313" key="3">
    <source>
        <dbReference type="EMBL" id="KAF5320988.1"/>
    </source>
</evidence>
<dbReference type="Gene3D" id="4.10.240.10">
    <property type="entry name" value="Zn(2)-C6 fungal-type DNA-binding domain"/>
    <property type="match status" value="2"/>
</dbReference>
<dbReference type="OrthoDB" id="39175at2759"/>
<dbReference type="SMART" id="SM00066">
    <property type="entry name" value="GAL4"/>
    <property type="match status" value="2"/>
</dbReference>
<proteinExistence type="predicted"/>
<keyword evidence="4" id="KW-1185">Reference proteome</keyword>
<dbReference type="Proteomes" id="UP000567179">
    <property type="component" value="Unassembled WGS sequence"/>
</dbReference>
<sequence>MSTQPEDLSPLEDQISVPDPEGDDEQLTIRIPNPKAYMARQSQWVGRRGKPRCDHCRTDNLKCDRVLPVCNHCSWANEKECKYTPLPTPAHRGIPRCDRCRAANQKCDRNLPVCGNCKESENGKGVSCNYTPKKRNNKRLLDGDGRNGGGAEVHSRDSPKAKIRCPKSNNIAINPAPAPRTDHTFYGQNVASTSAAPPSHLSAGHFGLEPTPDVEPGHTGRFTATLVKGTALKERDDMAQAPAPYAAPEGEYAQAPDIIHSPPLPSVLVHSQAHPFLSPNHGIRVPTQPWSHPSFIPLPEFARKDLAQIDYSEHPTRLEVDTAIWTMTLNLVEGLRETALLNTDVYTKTTHALRTEDKAGMSERIYTWANMHRLSSGLEKYNVILVPRDSVFSMDERGAEAHRRHFVDMLVDPAVDATRLQACQYGRLPVQDQLYDILSWAHRNHASAGEMLKEVESLGFAFVTWTMAEIYAQMCPHCNRWRRTVGVVTVTAPAVNTIYSPTPMRTPLAVPTWGPYVPAGY</sequence>
<dbReference type="PROSITE" id="PS50048">
    <property type="entry name" value="ZN2_CY6_FUNGAL_2"/>
    <property type="match status" value="2"/>
</dbReference>
<evidence type="ECO:0000313" key="4">
    <source>
        <dbReference type="Proteomes" id="UP000567179"/>
    </source>
</evidence>
<dbReference type="EMBL" id="JAACJJ010000028">
    <property type="protein sequence ID" value="KAF5320988.1"/>
    <property type="molecule type" value="Genomic_DNA"/>
</dbReference>
<accession>A0A8H5BDE3</accession>
<organism evidence="3 4">
    <name type="scientific">Psilocybe cf. subviscida</name>
    <dbReference type="NCBI Taxonomy" id="2480587"/>
    <lineage>
        <taxon>Eukaryota</taxon>
        <taxon>Fungi</taxon>
        <taxon>Dikarya</taxon>
        <taxon>Basidiomycota</taxon>
        <taxon>Agaricomycotina</taxon>
        <taxon>Agaricomycetes</taxon>
        <taxon>Agaricomycetidae</taxon>
        <taxon>Agaricales</taxon>
        <taxon>Agaricineae</taxon>
        <taxon>Strophariaceae</taxon>
        <taxon>Psilocybe</taxon>
    </lineage>
</organism>
<dbReference type="GO" id="GO:0008270">
    <property type="term" value="F:zinc ion binding"/>
    <property type="evidence" value="ECO:0007669"/>
    <property type="project" value="InterPro"/>
</dbReference>
<protein>
    <recommendedName>
        <fullName evidence="2">Zn(2)-C6 fungal-type domain-containing protein</fullName>
    </recommendedName>
</protein>
<dbReference type="AlphaFoldDB" id="A0A8H5BDE3"/>
<evidence type="ECO:0000256" key="1">
    <source>
        <dbReference type="SAM" id="MobiDB-lite"/>
    </source>
</evidence>
<comment type="caution">
    <text evidence="3">The sequence shown here is derived from an EMBL/GenBank/DDBJ whole genome shotgun (WGS) entry which is preliminary data.</text>
</comment>
<gene>
    <name evidence="3" type="ORF">D9619_001415</name>
</gene>
<feature type="region of interest" description="Disordered" evidence="1">
    <location>
        <begin position="132"/>
        <end position="184"/>
    </location>
</feature>